<gene>
    <name evidence="2" type="ORF">ACFQSB_09550</name>
</gene>
<accession>A0ABW2P2B5</accession>
<sequence>MVLRAAIAALMAAIVAGGPAEAVAATPVAGAVAQAVAATPVVRYVGLGACLQDDGGRHPCGPWKVWLSNGRVVALPEARRTVAPGEYVTQAVVDVTQDGAQVAYFRERDGVLMIWKAATGKARPVPKVTWPDDLQMSWLTLAPGGRFVGLRGLLPSGREVERLVDTSKGKAFTLPKGYQSWGFSPDGGRMLAGNNRTAVLYATGTWKVKLRRSVYTRGALGPGGVTVAGIQASDSASRKNAVLLRNLATGKKTTIPFLLGKGERLLATRWDKAGHVDVLTRVDRGSGSAYRRTHTWYRLDRTTHRLRRLDSFVIPASVGGYVLTAP</sequence>
<dbReference type="SUPFAM" id="SSF50969">
    <property type="entry name" value="YVTN repeat-like/Quinoprotein amine dehydrogenase"/>
    <property type="match status" value="1"/>
</dbReference>
<keyword evidence="3" id="KW-1185">Reference proteome</keyword>
<keyword evidence="1" id="KW-0732">Signal</keyword>
<proteinExistence type="predicted"/>
<dbReference type="Proteomes" id="UP001596496">
    <property type="component" value="Unassembled WGS sequence"/>
</dbReference>
<name>A0ABW2P2B5_9ACTN</name>
<feature type="chain" id="PRO_5046400345" description="WD40 repeat domain-containing protein" evidence="1">
    <location>
        <begin position="25"/>
        <end position="326"/>
    </location>
</feature>
<evidence type="ECO:0008006" key="4">
    <source>
        <dbReference type="Google" id="ProtNLM"/>
    </source>
</evidence>
<dbReference type="InterPro" id="IPR011044">
    <property type="entry name" value="Quino_amine_DH_bsu"/>
</dbReference>
<dbReference type="EMBL" id="JBHTCG010000005">
    <property type="protein sequence ID" value="MFC7382445.1"/>
    <property type="molecule type" value="Genomic_DNA"/>
</dbReference>
<evidence type="ECO:0000256" key="1">
    <source>
        <dbReference type="SAM" id="SignalP"/>
    </source>
</evidence>
<evidence type="ECO:0000313" key="3">
    <source>
        <dbReference type="Proteomes" id="UP001596496"/>
    </source>
</evidence>
<reference evidence="3" key="1">
    <citation type="journal article" date="2019" name="Int. J. Syst. Evol. Microbiol.">
        <title>The Global Catalogue of Microorganisms (GCM) 10K type strain sequencing project: providing services to taxonomists for standard genome sequencing and annotation.</title>
        <authorList>
            <consortium name="The Broad Institute Genomics Platform"/>
            <consortium name="The Broad Institute Genome Sequencing Center for Infectious Disease"/>
            <person name="Wu L."/>
            <person name="Ma J."/>
        </authorList>
    </citation>
    <scope>NUCLEOTIDE SEQUENCE [LARGE SCALE GENOMIC DNA]</scope>
    <source>
        <strain evidence="3">CECT 7649</strain>
    </source>
</reference>
<evidence type="ECO:0000313" key="2">
    <source>
        <dbReference type="EMBL" id="MFC7382445.1"/>
    </source>
</evidence>
<comment type="caution">
    <text evidence="2">The sequence shown here is derived from an EMBL/GenBank/DDBJ whole genome shotgun (WGS) entry which is preliminary data.</text>
</comment>
<feature type="signal peptide" evidence="1">
    <location>
        <begin position="1"/>
        <end position="24"/>
    </location>
</feature>
<organism evidence="2 3">
    <name type="scientific">Sphaerisporangium rhizosphaerae</name>
    <dbReference type="NCBI Taxonomy" id="2269375"/>
    <lineage>
        <taxon>Bacteria</taxon>
        <taxon>Bacillati</taxon>
        <taxon>Actinomycetota</taxon>
        <taxon>Actinomycetes</taxon>
        <taxon>Streptosporangiales</taxon>
        <taxon>Streptosporangiaceae</taxon>
        <taxon>Sphaerisporangium</taxon>
    </lineage>
</organism>
<protein>
    <recommendedName>
        <fullName evidence="4">WD40 repeat domain-containing protein</fullName>
    </recommendedName>
</protein>
<dbReference type="RefSeq" id="WP_380825702.1">
    <property type="nucleotide sequence ID" value="NZ_JBHTCG010000005.1"/>
</dbReference>